<dbReference type="AlphaFoldDB" id="A0A7J8ZJD0"/>
<evidence type="ECO:0000313" key="2">
    <source>
        <dbReference type="Proteomes" id="UP000593574"/>
    </source>
</evidence>
<reference evidence="1 2" key="1">
    <citation type="journal article" date="2019" name="Genome Biol. Evol.">
        <title>Insights into the evolution of the New World diploid cottons (Gossypium, subgenus Houzingenia) based on genome sequencing.</title>
        <authorList>
            <person name="Grover C.E."/>
            <person name="Arick M.A. 2nd"/>
            <person name="Thrash A."/>
            <person name="Conover J.L."/>
            <person name="Sanders W.S."/>
            <person name="Peterson D.G."/>
            <person name="Frelichowski J.E."/>
            <person name="Scheffler J.A."/>
            <person name="Scheffler B.E."/>
            <person name="Wendel J.F."/>
        </authorList>
    </citation>
    <scope>NUCLEOTIDE SEQUENCE [LARGE SCALE GENOMIC DNA]</scope>
    <source>
        <strain evidence="1">4</strain>
        <tissue evidence="1">Leaf</tissue>
    </source>
</reference>
<proteinExistence type="predicted"/>
<gene>
    <name evidence="1" type="ORF">Golax_011076</name>
</gene>
<name>A0A7J8ZJD0_9ROSI</name>
<evidence type="ECO:0008006" key="3">
    <source>
        <dbReference type="Google" id="ProtNLM"/>
    </source>
</evidence>
<comment type="caution">
    <text evidence="1">The sequence shown here is derived from an EMBL/GenBank/DDBJ whole genome shotgun (WGS) entry which is preliminary data.</text>
</comment>
<dbReference type="Proteomes" id="UP000593574">
    <property type="component" value="Unassembled WGS sequence"/>
</dbReference>
<organism evidence="1 2">
    <name type="scientific">Gossypium laxum</name>
    <dbReference type="NCBI Taxonomy" id="34288"/>
    <lineage>
        <taxon>Eukaryota</taxon>
        <taxon>Viridiplantae</taxon>
        <taxon>Streptophyta</taxon>
        <taxon>Embryophyta</taxon>
        <taxon>Tracheophyta</taxon>
        <taxon>Spermatophyta</taxon>
        <taxon>Magnoliopsida</taxon>
        <taxon>eudicotyledons</taxon>
        <taxon>Gunneridae</taxon>
        <taxon>Pentapetalae</taxon>
        <taxon>rosids</taxon>
        <taxon>malvids</taxon>
        <taxon>Malvales</taxon>
        <taxon>Malvaceae</taxon>
        <taxon>Malvoideae</taxon>
        <taxon>Gossypium</taxon>
    </lineage>
</organism>
<dbReference type="PANTHER" id="PTHR37610:SF77">
    <property type="entry name" value="INTEGRASE CATALYTIC DOMAIN-CONTAINING PROTEIN"/>
    <property type="match status" value="1"/>
</dbReference>
<dbReference type="Pfam" id="PF14223">
    <property type="entry name" value="Retrotran_gag_2"/>
    <property type="match status" value="1"/>
</dbReference>
<dbReference type="PANTHER" id="PTHR37610">
    <property type="entry name" value="CCHC-TYPE DOMAIN-CONTAINING PROTEIN"/>
    <property type="match status" value="1"/>
</dbReference>
<sequence>MVRGQIFDQNPLRTGFEGGAFEREYENSLNLQWAHGKAGEDRVHVDNDDVKGNNERNLYNCRKSSLGVEHESVPIVNLAGRAMARVLESTEEAYMEMVEKAFDVNPKLALMGSCILVILTKDHDDDLKHRNRSRESLLHMELGRISEESRIHNEHESISIGEGQLKVKQAFTAGFLKKEMLLNLVAYLPLFTIDSLQLSDPTKVAEWTTKDARVKSLLLQTMYSSLVSNVRPYKTAKAMWDYLRKIYAKNSLARRFQLEYEMFNYTQGNLSIQDYYSGFVTLWVEYANIVYALMHGHL</sequence>
<protein>
    <recommendedName>
        <fullName evidence="3">Retrotransposon gag domain-containing protein</fullName>
    </recommendedName>
</protein>
<accession>A0A7J8ZJD0</accession>
<evidence type="ECO:0000313" key="1">
    <source>
        <dbReference type="EMBL" id="MBA0711947.1"/>
    </source>
</evidence>
<keyword evidence="2" id="KW-1185">Reference proteome</keyword>
<dbReference type="EMBL" id="JABEZV010000005">
    <property type="protein sequence ID" value="MBA0711947.1"/>
    <property type="molecule type" value="Genomic_DNA"/>
</dbReference>